<dbReference type="InterPro" id="IPR056861">
    <property type="entry name" value="HMCN1-like_VWA"/>
</dbReference>
<evidence type="ECO:0000256" key="1">
    <source>
        <dbReference type="ARBA" id="ARBA00004613"/>
    </source>
</evidence>
<sequence length="736" mass="80678">MTRVYNITTIQFAINIQNGQCNSTSIYNAVYNELDKLKIDKTRLANAINTVAQTNTGRDLSEIFNEPTHFDSETFEDGAVLISRRLTAAVSSMGIKDYETARESFGALLHTVQDFYSHSNWIEIGYRVPNNGMGKYQILGKYASKGMRTCVDCTGDACRTNVNPSIIKDDVLTSGYFGLKVIGQIFNPGKKPVGKCSHGGFADYTVNMDATGAGMNKDNLKAAHGYLHYIAASVAYNATIQILNEFWTMIGDESFGQFLGLSANLKNLAYNSLVIVMNTGGGMGLYTDMAKKIATGIADIQDTLEYKPNNYILSLFNDSTWGSPTSSESLDQFTTEISKLSAYDGGNQPVLYYHGVVEALKVCEIGSFMYVFTDAPAKDAYLKSQAVQIAKQKRVTVTLFYSKQLSSKQQTDRVQVNTDDVDGSENVNGSDSGELPAVTGGVTIGVNFQTLNATKDYIIQRLNASKLTLIILSKGFNTAFTFYTDLSIQSLLIEVTSSTEFSSTNFLLIKPSGDVLSLTPTSQTPYILVYTVPVASSDVGEWSMVSLMNTNHTIQLNAVSETSCSSTIEKQMVGPSSNISFTPLTDQPIRQQTDLFVLTICTNLTSDLKTGYVNLIDANDGSKILQTLMPFRVSTTGFLSQITIPDVDFRLSTVAQLQDNTTVQRQEKQIITPTSISLSADDQPYLVLLNSTLAMNYTLYNYRQSELTIDLYVTDTMGLLPTSTILKQYTIAGLSN</sequence>
<feature type="region of interest" description="Disordered" evidence="4">
    <location>
        <begin position="412"/>
        <end position="432"/>
    </location>
</feature>
<proteinExistence type="predicted"/>
<dbReference type="Proteomes" id="UP000681722">
    <property type="component" value="Unassembled WGS sequence"/>
</dbReference>
<evidence type="ECO:0000313" key="9">
    <source>
        <dbReference type="Proteomes" id="UP000663829"/>
    </source>
</evidence>
<evidence type="ECO:0000256" key="2">
    <source>
        <dbReference type="ARBA" id="ARBA00022525"/>
    </source>
</evidence>
<dbReference type="Pfam" id="PF25107">
    <property type="entry name" value="VWA7_N"/>
    <property type="match status" value="1"/>
</dbReference>
<keyword evidence="9" id="KW-1185">Reference proteome</keyword>
<gene>
    <name evidence="7" type="ORF">GPM918_LOCUS39140</name>
    <name evidence="8" type="ORF">SRO942_LOCUS39995</name>
</gene>
<dbReference type="AlphaFoldDB" id="A0A815WUJ2"/>
<feature type="domain" description="VWA7 N-terminal" evidence="6">
    <location>
        <begin position="26"/>
        <end position="255"/>
    </location>
</feature>
<keyword evidence="2" id="KW-0964">Secreted</keyword>
<reference evidence="7" key="1">
    <citation type="submission" date="2021-02" db="EMBL/GenBank/DDBJ databases">
        <authorList>
            <person name="Nowell W R."/>
        </authorList>
    </citation>
    <scope>NUCLEOTIDE SEQUENCE</scope>
</reference>
<dbReference type="Proteomes" id="UP000663829">
    <property type="component" value="Unassembled WGS sequence"/>
</dbReference>
<feature type="non-terminal residue" evidence="7">
    <location>
        <position position="736"/>
    </location>
</feature>
<dbReference type="Pfam" id="PF25106">
    <property type="entry name" value="VWA_4"/>
    <property type="match status" value="1"/>
</dbReference>
<dbReference type="InterPro" id="IPR052577">
    <property type="entry name" value="VWA7"/>
</dbReference>
<evidence type="ECO:0000259" key="6">
    <source>
        <dbReference type="Pfam" id="PF25107"/>
    </source>
</evidence>
<accession>A0A815WUJ2</accession>
<dbReference type="OrthoDB" id="301415at2759"/>
<evidence type="ECO:0000313" key="7">
    <source>
        <dbReference type="EMBL" id="CAF1549881.1"/>
    </source>
</evidence>
<evidence type="ECO:0000256" key="3">
    <source>
        <dbReference type="ARBA" id="ARBA00022729"/>
    </source>
</evidence>
<feature type="domain" description="Hemicentin-1-like von Willebrand factor A" evidence="5">
    <location>
        <begin position="272"/>
        <end position="424"/>
    </location>
</feature>
<dbReference type="PANTHER" id="PTHR14905">
    <property type="entry name" value="NG37"/>
    <property type="match status" value="1"/>
</dbReference>
<dbReference type="EMBL" id="CAJNOQ010026972">
    <property type="protein sequence ID" value="CAF1549881.1"/>
    <property type="molecule type" value="Genomic_DNA"/>
</dbReference>
<evidence type="ECO:0000259" key="5">
    <source>
        <dbReference type="Pfam" id="PF25106"/>
    </source>
</evidence>
<dbReference type="InterPro" id="IPR056862">
    <property type="entry name" value="VWA7_N"/>
</dbReference>
<comment type="subcellular location">
    <subcellularLocation>
        <location evidence="1">Secreted</location>
    </subcellularLocation>
</comment>
<protein>
    <submittedName>
        <fullName evidence="7">Uncharacterized protein</fullName>
    </submittedName>
</protein>
<evidence type="ECO:0000256" key="4">
    <source>
        <dbReference type="SAM" id="MobiDB-lite"/>
    </source>
</evidence>
<comment type="caution">
    <text evidence="7">The sequence shown here is derived from an EMBL/GenBank/DDBJ whole genome shotgun (WGS) entry which is preliminary data.</text>
</comment>
<dbReference type="EMBL" id="CAJOBC010092645">
    <property type="protein sequence ID" value="CAF4410826.1"/>
    <property type="molecule type" value="Genomic_DNA"/>
</dbReference>
<dbReference type="PANTHER" id="PTHR14905:SF7">
    <property type="entry name" value="VON WILLEBRAND FACTOR A DOMAIN-CONTAINING PROTEIN 7"/>
    <property type="match status" value="1"/>
</dbReference>
<organism evidence="7 9">
    <name type="scientific">Didymodactylos carnosus</name>
    <dbReference type="NCBI Taxonomy" id="1234261"/>
    <lineage>
        <taxon>Eukaryota</taxon>
        <taxon>Metazoa</taxon>
        <taxon>Spiralia</taxon>
        <taxon>Gnathifera</taxon>
        <taxon>Rotifera</taxon>
        <taxon>Eurotatoria</taxon>
        <taxon>Bdelloidea</taxon>
        <taxon>Philodinida</taxon>
        <taxon>Philodinidae</taxon>
        <taxon>Didymodactylos</taxon>
    </lineage>
</organism>
<name>A0A815WUJ2_9BILA</name>
<keyword evidence="3" id="KW-0732">Signal</keyword>
<evidence type="ECO:0000313" key="8">
    <source>
        <dbReference type="EMBL" id="CAF4410826.1"/>
    </source>
</evidence>